<keyword evidence="4" id="KW-0676">Redox-active center</keyword>
<comment type="subcellular location">
    <subcellularLocation>
        <location evidence="1">Cell envelope</location>
    </subcellularLocation>
</comment>
<dbReference type="PANTHER" id="PTHR42852:SF6">
    <property type="entry name" value="THIOL:DISULFIDE INTERCHANGE PROTEIN DSBE"/>
    <property type="match status" value="1"/>
</dbReference>
<dbReference type="GO" id="GO:0030313">
    <property type="term" value="C:cell envelope"/>
    <property type="evidence" value="ECO:0007669"/>
    <property type="project" value="UniProtKB-SubCell"/>
</dbReference>
<accession>A0A1I0SA14</accession>
<keyword evidence="8" id="KW-1185">Reference proteome</keyword>
<reference evidence="8" key="1">
    <citation type="submission" date="2016-10" db="EMBL/GenBank/DDBJ databases">
        <authorList>
            <person name="Varghese N."/>
            <person name="Submissions S."/>
        </authorList>
    </citation>
    <scope>NUCLEOTIDE SEQUENCE [LARGE SCALE GENOMIC DNA]</scope>
    <source>
        <strain evidence="8">DSM 3695</strain>
    </source>
</reference>
<dbReference type="InterPro" id="IPR013766">
    <property type="entry name" value="Thioredoxin_domain"/>
</dbReference>
<feature type="chain" id="PRO_5011452403" evidence="5">
    <location>
        <begin position="20"/>
        <end position="391"/>
    </location>
</feature>
<dbReference type="Pfam" id="PF00578">
    <property type="entry name" value="AhpC-TSA"/>
    <property type="match status" value="1"/>
</dbReference>
<evidence type="ECO:0000259" key="6">
    <source>
        <dbReference type="PROSITE" id="PS51352"/>
    </source>
</evidence>
<evidence type="ECO:0000313" key="7">
    <source>
        <dbReference type="EMBL" id="SEW53104.1"/>
    </source>
</evidence>
<dbReference type="GO" id="GO:0016491">
    <property type="term" value="F:oxidoreductase activity"/>
    <property type="evidence" value="ECO:0007669"/>
    <property type="project" value="InterPro"/>
</dbReference>
<dbReference type="InterPro" id="IPR036249">
    <property type="entry name" value="Thioredoxin-like_sf"/>
</dbReference>
<proteinExistence type="predicted"/>
<dbReference type="RefSeq" id="WP_089900210.1">
    <property type="nucleotide sequence ID" value="NZ_FOJG01000002.1"/>
</dbReference>
<dbReference type="Gene3D" id="3.40.30.10">
    <property type="entry name" value="Glutaredoxin"/>
    <property type="match status" value="1"/>
</dbReference>
<protein>
    <submittedName>
        <fullName evidence="7">Peroxiredoxin</fullName>
    </submittedName>
</protein>
<organism evidence="7 8">
    <name type="scientific">Chitinophaga arvensicola</name>
    <dbReference type="NCBI Taxonomy" id="29529"/>
    <lineage>
        <taxon>Bacteria</taxon>
        <taxon>Pseudomonadati</taxon>
        <taxon>Bacteroidota</taxon>
        <taxon>Chitinophagia</taxon>
        <taxon>Chitinophagales</taxon>
        <taxon>Chitinophagaceae</taxon>
        <taxon>Chitinophaga</taxon>
    </lineage>
</organism>
<dbReference type="GO" id="GO:0017004">
    <property type="term" value="P:cytochrome complex assembly"/>
    <property type="evidence" value="ECO:0007669"/>
    <property type="project" value="UniProtKB-KW"/>
</dbReference>
<dbReference type="PANTHER" id="PTHR42852">
    <property type="entry name" value="THIOL:DISULFIDE INTERCHANGE PROTEIN DSBE"/>
    <property type="match status" value="1"/>
</dbReference>
<dbReference type="Proteomes" id="UP000199310">
    <property type="component" value="Unassembled WGS sequence"/>
</dbReference>
<keyword evidence="2" id="KW-0201">Cytochrome c-type biogenesis</keyword>
<evidence type="ECO:0000256" key="5">
    <source>
        <dbReference type="SAM" id="SignalP"/>
    </source>
</evidence>
<sequence length="391" mass="44317">MMKSVLVPVSLLFLSAANAQQTDSLKAIKILQQLEAKNASLQQLTTHVRYEMEDTVNYDAIRVVEGTLWLTPKPNDTIFGNVFHLKGTDNKGAFDCYYDGHTSFEIRHVKKTVLAIDPYLFSNGQYNPAKNKGLMSIYEPLLFDKHLVRSLVTNSPFAAPSALKLQETADEWMVTLKYPPTKGGALISRVLHIRKQSMQLTQTTKTIQYMGTTRKDTHYFDKTDTGNKIAPDSIELRETFSDYTFEEKEPDQPKPLRISPLVGKQASVFNLPAFGGGTVSLESLKGKYVLLNFWESWSGYSIMTIPYLKTHYLLYKSRGLEIVGISTENEKQIAQLIQAQQLPYKHLKGNKELLSQYDITEHPSYVLIDKTGKIVAHNNIAEIEKILKSTW</sequence>
<name>A0A1I0SA14_9BACT</name>
<dbReference type="InterPro" id="IPR050553">
    <property type="entry name" value="Thioredoxin_ResA/DsbE_sf"/>
</dbReference>
<dbReference type="OrthoDB" id="9815205at2"/>
<feature type="signal peptide" evidence="5">
    <location>
        <begin position="1"/>
        <end position="19"/>
    </location>
</feature>
<feature type="domain" description="Thioredoxin" evidence="6">
    <location>
        <begin position="260"/>
        <end position="391"/>
    </location>
</feature>
<evidence type="ECO:0000256" key="1">
    <source>
        <dbReference type="ARBA" id="ARBA00004196"/>
    </source>
</evidence>
<dbReference type="CDD" id="cd02966">
    <property type="entry name" value="TlpA_like_family"/>
    <property type="match status" value="1"/>
</dbReference>
<dbReference type="PROSITE" id="PS51352">
    <property type="entry name" value="THIOREDOXIN_2"/>
    <property type="match status" value="1"/>
</dbReference>
<keyword evidence="3" id="KW-1015">Disulfide bond</keyword>
<dbReference type="SUPFAM" id="SSF52833">
    <property type="entry name" value="Thioredoxin-like"/>
    <property type="match status" value="1"/>
</dbReference>
<dbReference type="InterPro" id="IPR000866">
    <property type="entry name" value="AhpC/TSA"/>
</dbReference>
<evidence type="ECO:0000256" key="4">
    <source>
        <dbReference type="ARBA" id="ARBA00023284"/>
    </source>
</evidence>
<gene>
    <name evidence="7" type="ORF">SAMN04488122_5339</name>
</gene>
<evidence type="ECO:0000313" key="8">
    <source>
        <dbReference type="Proteomes" id="UP000199310"/>
    </source>
</evidence>
<dbReference type="GO" id="GO:0016209">
    <property type="term" value="F:antioxidant activity"/>
    <property type="evidence" value="ECO:0007669"/>
    <property type="project" value="InterPro"/>
</dbReference>
<dbReference type="EMBL" id="FOJG01000002">
    <property type="protein sequence ID" value="SEW53104.1"/>
    <property type="molecule type" value="Genomic_DNA"/>
</dbReference>
<evidence type="ECO:0000256" key="3">
    <source>
        <dbReference type="ARBA" id="ARBA00023157"/>
    </source>
</evidence>
<evidence type="ECO:0000256" key="2">
    <source>
        <dbReference type="ARBA" id="ARBA00022748"/>
    </source>
</evidence>
<dbReference type="STRING" id="29529.SAMN04488122_5339"/>
<keyword evidence="5" id="KW-0732">Signal</keyword>
<dbReference type="AlphaFoldDB" id="A0A1I0SA14"/>